<protein>
    <submittedName>
        <fullName evidence="2">Uncharacterized protein</fullName>
    </submittedName>
</protein>
<evidence type="ECO:0000256" key="1">
    <source>
        <dbReference type="SAM" id="MobiDB-lite"/>
    </source>
</evidence>
<feature type="compositionally biased region" description="Basic and acidic residues" evidence="1">
    <location>
        <begin position="13"/>
        <end position="24"/>
    </location>
</feature>
<feature type="compositionally biased region" description="Basic residues" evidence="1">
    <location>
        <begin position="72"/>
        <end position="89"/>
    </location>
</feature>
<organism evidence="2 3">
    <name type="scientific">Phytophthora sojae (strain P6497)</name>
    <name type="common">Soybean stem and root rot agent</name>
    <name type="synonym">Phytophthora megasperma f. sp. glycines</name>
    <dbReference type="NCBI Taxonomy" id="1094619"/>
    <lineage>
        <taxon>Eukaryota</taxon>
        <taxon>Sar</taxon>
        <taxon>Stramenopiles</taxon>
        <taxon>Oomycota</taxon>
        <taxon>Peronosporomycetes</taxon>
        <taxon>Peronosporales</taxon>
        <taxon>Peronosporaceae</taxon>
        <taxon>Phytophthora</taxon>
    </lineage>
</organism>
<keyword evidence="3" id="KW-1185">Reference proteome</keyword>
<dbReference type="InParanoid" id="G4ZD83"/>
<name>G4ZD83_PHYSP</name>
<feature type="compositionally biased region" description="Low complexity" evidence="1">
    <location>
        <begin position="129"/>
        <end position="145"/>
    </location>
</feature>
<reference evidence="2 3" key="1">
    <citation type="journal article" date="2006" name="Science">
        <title>Phytophthora genome sequences uncover evolutionary origins and mechanisms of pathogenesis.</title>
        <authorList>
            <person name="Tyler B.M."/>
            <person name="Tripathy S."/>
            <person name="Zhang X."/>
            <person name="Dehal P."/>
            <person name="Jiang R.H."/>
            <person name="Aerts A."/>
            <person name="Arredondo F.D."/>
            <person name="Baxter L."/>
            <person name="Bensasson D."/>
            <person name="Beynon J.L."/>
            <person name="Chapman J."/>
            <person name="Damasceno C.M."/>
            <person name="Dorrance A.E."/>
            <person name="Dou D."/>
            <person name="Dickerman A.W."/>
            <person name="Dubchak I.L."/>
            <person name="Garbelotto M."/>
            <person name="Gijzen M."/>
            <person name="Gordon S.G."/>
            <person name="Govers F."/>
            <person name="Grunwald N.J."/>
            <person name="Huang W."/>
            <person name="Ivors K.L."/>
            <person name="Jones R.W."/>
            <person name="Kamoun S."/>
            <person name="Krampis K."/>
            <person name="Lamour K.H."/>
            <person name="Lee M.K."/>
            <person name="McDonald W.H."/>
            <person name="Medina M."/>
            <person name="Meijer H.J."/>
            <person name="Nordberg E.K."/>
            <person name="Maclean D.J."/>
            <person name="Ospina-Giraldo M.D."/>
            <person name="Morris P.F."/>
            <person name="Phuntumart V."/>
            <person name="Putnam N.H."/>
            <person name="Rash S."/>
            <person name="Rose J.K."/>
            <person name="Sakihama Y."/>
            <person name="Salamov A.A."/>
            <person name="Savidor A."/>
            <person name="Scheuring C.F."/>
            <person name="Smith B.M."/>
            <person name="Sobral B.W."/>
            <person name="Terry A."/>
            <person name="Torto-Alalibo T.A."/>
            <person name="Win J."/>
            <person name="Xu Z."/>
            <person name="Zhang H."/>
            <person name="Grigoriev I.V."/>
            <person name="Rokhsar D.S."/>
            <person name="Boore J.L."/>
        </authorList>
    </citation>
    <scope>NUCLEOTIDE SEQUENCE [LARGE SCALE GENOMIC DNA]</scope>
    <source>
        <strain evidence="2 3">P6497</strain>
    </source>
</reference>
<dbReference type="SMR" id="G4ZD83"/>
<dbReference type="Proteomes" id="UP000002640">
    <property type="component" value="Unassembled WGS sequence"/>
</dbReference>
<dbReference type="AlphaFoldDB" id="G4ZD83"/>
<dbReference type="KEGG" id="psoj:PHYSODRAFT_360394"/>
<proteinExistence type="predicted"/>
<sequence length="212" mass="24586">MFQFMPPAAGGPKFDEEAAEIERFRARHRRLHRDQPGAVGSAASRVEALDEDGGRRRKVSAKWRQQQQQQQQHHHHHHHHHHIPHHQSAHRGPFEDVDDAELHGGFNAFDFSASPEAFFHDEPRQVEAAAAEQQAQRLQQQLQQQQREEEEEQRRQHMAHVAQQVSAMGFNTASLWEQSSPCLGMWRPPVQMPYAPHDDQRQCLHGQPQFFA</sequence>
<evidence type="ECO:0000313" key="3">
    <source>
        <dbReference type="Proteomes" id="UP000002640"/>
    </source>
</evidence>
<dbReference type="RefSeq" id="XP_009525946.1">
    <property type="nucleotide sequence ID" value="XM_009527651.1"/>
</dbReference>
<feature type="region of interest" description="Disordered" evidence="1">
    <location>
        <begin position="1"/>
        <end position="99"/>
    </location>
</feature>
<gene>
    <name evidence="2" type="ORF">PHYSODRAFT_360394</name>
</gene>
<feature type="region of interest" description="Disordered" evidence="1">
    <location>
        <begin position="129"/>
        <end position="155"/>
    </location>
</feature>
<dbReference type="OMA" id="AGTEMHI"/>
<evidence type="ECO:0000313" key="2">
    <source>
        <dbReference type="EMBL" id="EGZ16888.1"/>
    </source>
</evidence>
<accession>G4ZD83</accession>
<dbReference type="GeneID" id="20650111"/>
<dbReference type="EMBL" id="JH159154">
    <property type="protein sequence ID" value="EGZ16888.1"/>
    <property type="molecule type" value="Genomic_DNA"/>
</dbReference>